<dbReference type="EMBL" id="FNEB01000006">
    <property type="protein sequence ID" value="SDI85491.1"/>
    <property type="molecule type" value="Genomic_DNA"/>
</dbReference>
<dbReference type="InterPro" id="IPR016169">
    <property type="entry name" value="FAD-bd_PCMH_sub2"/>
</dbReference>
<dbReference type="Gene3D" id="3.30.70.2190">
    <property type="match status" value="1"/>
</dbReference>
<dbReference type="OrthoDB" id="9811557at2"/>
<evidence type="ECO:0000256" key="1">
    <source>
        <dbReference type="ARBA" id="ARBA00001974"/>
    </source>
</evidence>
<dbReference type="GO" id="GO:0022904">
    <property type="term" value="P:respiratory electron transport chain"/>
    <property type="evidence" value="ECO:0007669"/>
    <property type="project" value="TreeGrafter"/>
</dbReference>
<dbReference type="Gene3D" id="3.30.43.10">
    <property type="entry name" value="Uridine Diphospho-n-acetylenolpyruvylglucosamine Reductase, domain 2"/>
    <property type="match status" value="1"/>
</dbReference>
<dbReference type="PANTHER" id="PTHR43716:SF2">
    <property type="entry name" value="BLL6224 PROTEIN"/>
    <property type="match status" value="1"/>
</dbReference>
<dbReference type="RefSeq" id="WP_090028909.1">
    <property type="nucleotide sequence ID" value="NZ_FNEB01000006.1"/>
</dbReference>
<evidence type="ECO:0000256" key="4">
    <source>
        <dbReference type="ARBA" id="ARBA00022827"/>
    </source>
</evidence>
<dbReference type="InterPro" id="IPR051264">
    <property type="entry name" value="FAD-oxidored/transferase_4"/>
</dbReference>
<evidence type="ECO:0000313" key="6">
    <source>
        <dbReference type="EMBL" id="SDI85491.1"/>
    </source>
</evidence>
<evidence type="ECO:0000256" key="3">
    <source>
        <dbReference type="ARBA" id="ARBA00022630"/>
    </source>
</evidence>
<keyword evidence="4" id="KW-0274">FAD</keyword>
<organism evidence="6 7">
    <name type="scientific">Lutimaribacter saemankumensis</name>
    <dbReference type="NCBI Taxonomy" id="490829"/>
    <lineage>
        <taxon>Bacteria</taxon>
        <taxon>Pseudomonadati</taxon>
        <taxon>Pseudomonadota</taxon>
        <taxon>Alphaproteobacteria</taxon>
        <taxon>Rhodobacterales</taxon>
        <taxon>Roseobacteraceae</taxon>
        <taxon>Lutimaribacter</taxon>
    </lineage>
</organism>
<dbReference type="InterPro" id="IPR016164">
    <property type="entry name" value="FAD-linked_Oxase-like_C"/>
</dbReference>
<dbReference type="PANTHER" id="PTHR43716">
    <property type="entry name" value="D-2-HYDROXYGLUTARATE DEHYDROGENASE, MITOCHONDRIAL"/>
    <property type="match status" value="1"/>
</dbReference>
<feature type="domain" description="FAD-binding PCMH-type" evidence="5">
    <location>
        <begin position="31"/>
        <end position="209"/>
    </location>
</feature>
<reference evidence="6 7" key="1">
    <citation type="submission" date="2016-10" db="EMBL/GenBank/DDBJ databases">
        <authorList>
            <person name="de Groot N.N."/>
        </authorList>
    </citation>
    <scope>NUCLEOTIDE SEQUENCE [LARGE SCALE GENOMIC DNA]</scope>
    <source>
        <strain evidence="6 7">DSM 28010</strain>
    </source>
</reference>
<dbReference type="InterPro" id="IPR016167">
    <property type="entry name" value="FAD-bd_PCMH_sub1"/>
</dbReference>
<dbReference type="Pfam" id="PF02913">
    <property type="entry name" value="FAD-oxidase_C"/>
    <property type="match status" value="1"/>
</dbReference>
<name>A0A1G8NYX5_9RHOB</name>
<dbReference type="Gene3D" id="3.30.465.10">
    <property type="match status" value="1"/>
</dbReference>
<dbReference type="InterPro" id="IPR006094">
    <property type="entry name" value="Oxid_FAD_bind_N"/>
</dbReference>
<protein>
    <submittedName>
        <fullName evidence="6">FAD/FMN-containing dehydrogenase</fullName>
    </submittedName>
</protein>
<evidence type="ECO:0000256" key="2">
    <source>
        <dbReference type="ARBA" id="ARBA00008000"/>
    </source>
</evidence>
<dbReference type="InterPro" id="IPR004113">
    <property type="entry name" value="FAD-bd_oxidored_4_C"/>
</dbReference>
<dbReference type="Proteomes" id="UP000199340">
    <property type="component" value="Unassembled WGS sequence"/>
</dbReference>
<dbReference type="InterPro" id="IPR016171">
    <property type="entry name" value="Vanillyl_alc_oxidase_C-sub2"/>
</dbReference>
<accession>A0A1G8NYX5</accession>
<dbReference type="FunFam" id="1.10.45.10:FF:000001">
    <property type="entry name" value="D-lactate dehydrogenase mitochondrial"/>
    <property type="match status" value="1"/>
</dbReference>
<dbReference type="SUPFAM" id="SSF55103">
    <property type="entry name" value="FAD-linked oxidases, C-terminal domain"/>
    <property type="match status" value="1"/>
</dbReference>
<dbReference type="PROSITE" id="PS51387">
    <property type="entry name" value="FAD_PCMH"/>
    <property type="match status" value="1"/>
</dbReference>
<sequence>MIDKLQAIVGDANVMTGADRARWMKEWTGYFPSDPIAVVRPGSTEEVAAIVKLANETGTPVVPVSGNTGLAGGTQANGAIALSLDRMNRIREIRPAARTAIVEAGVILSDLHAAAEAQGLIFPLTFGAKGSAMIGGALSTNAGGSNVLRYGNTRDLVLGVEAVLPTGEIVNLMSELHKDNSGYNLKHLLIGAEGTLGIITGAVLKLAPKPQAYATAMVAVPSLDQALVLLNRLQEATGGAVEAFEYMPRNYVEAHMGLNPANRAPFDAMHDINIMVEVGATAARDVEPGPDGTVPIAAHLEQTLADMFEEGLLLDAVVAQNQAQRQAMWERREAAAEVVLGAGKPVSNNDIAVPLDKVSVFLDRMGARLQSLDPEAEPILVAHLGDGNVHYAVWLSKEDPALKDAVTEAVEDEVLRLGGSFSAEHGIGQGKLSSMARRKDKVALAAMRAIKQALDPKGILNPGKVLPPA</sequence>
<gene>
    <name evidence="6" type="ORF">SAMN05421850_10615</name>
</gene>
<dbReference type="InterPro" id="IPR036318">
    <property type="entry name" value="FAD-bd_PCMH-like_sf"/>
</dbReference>
<dbReference type="STRING" id="490829.SAMN05421850_10615"/>
<dbReference type="Gene3D" id="1.10.45.10">
    <property type="entry name" value="Vanillyl-alcohol Oxidase, Chain A, domain 4"/>
    <property type="match status" value="1"/>
</dbReference>
<evidence type="ECO:0000259" key="5">
    <source>
        <dbReference type="PROSITE" id="PS51387"/>
    </source>
</evidence>
<dbReference type="InterPro" id="IPR016166">
    <property type="entry name" value="FAD-bd_PCMH"/>
</dbReference>
<proteinExistence type="inferred from homology"/>
<keyword evidence="3" id="KW-0285">Flavoprotein</keyword>
<dbReference type="SUPFAM" id="SSF56176">
    <property type="entry name" value="FAD-binding/transporter-associated domain-like"/>
    <property type="match status" value="1"/>
</dbReference>
<dbReference type="AlphaFoldDB" id="A0A1G8NYX5"/>
<dbReference type="Gene3D" id="3.30.70.2740">
    <property type="match status" value="1"/>
</dbReference>
<dbReference type="GO" id="GO:0003824">
    <property type="term" value="F:catalytic activity"/>
    <property type="evidence" value="ECO:0007669"/>
    <property type="project" value="InterPro"/>
</dbReference>
<comment type="similarity">
    <text evidence="2">Belongs to the FAD-binding oxidoreductase/transferase type 4 family.</text>
</comment>
<dbReference type="Pfam" id="PF01565">
    <property type="entry name" value="FAD_binding_4"/>
    <property type="match status" value="1"/>
</dbReference>
<evidence type="ECO:0000313" key="7">
    <source>
        <dbReference type="Proteomes" id="UP000199340"/>
    </source>
</evidence>
<dbReference type="GO" id="GO:0071949">
    <property type="term" value="F:FAD binding"/>
    <property type="evidence" value="ECO:0007669"/>
    <property type="project" value="InterPro"/>
</dbReference>
<keyword evidence="7" id="KW-1185">Reference proteome</keyword>
<comment type="cofactor">
    <cofactor evidence="1">
        <name>FAD</name>
        <dbReference type="ChEBI" id="CHEBI:57692"/>
    </cofactor>
</comment>